<organism evidence="3 4">
    <name type="scientific">Celeribacter indicus</name>
    <dbReference type="NCBI Taxonomy" id="1208324"/>
    <lineage>
        <taxon>Bacteria</taxon>
        <taxon>Pseudomonadati</taxon>
        <taxon>Pseudomonadota</taxon>
        <taxon>Alphaproteobacteria</taxon>
        <taxon>Rhodobacterales</taxon>
        <taxon>Roseobacteraceae</taxon>
        <taxon>Celeribacter</taxon>
    </lineage>
</organism>
<keyword evidence="3" id="KW-0614">Plasmid</keyword>
<proteinExistence type="predicted"/>
<dbReference type="Pfam" id="PF09722">
    <property type="entry name" value="Xre_MbcA_ParS_C"/>
    <property type="match status" value="1"/>
</dbReference>
<gene>
    <name evidence="3" type="ORF">P73_4693</name>
</gene>
<dbReference type="Pfam" id="PF20432">
    <property type="entry name" value="Xre-like-HTH"/>
    <property type="match status" value="1"/>
</dbReference>
<keyword evidence="4" id="KW-1185">Reference proteome</keyword>
<dbReference type="InterPro" id="IPR024467">
    <property type="entry name" value="Xre/MbcA/ParS-like_toxin-bd"/>
</dbReference>
<sequence length="154" mass="16939">MIKVQGSFDLYSKSIWTILKPMEDAMYVAEKIREPAQINTVALKAYARVADAWGLSLKEAAGLADMSESTWKRAKKPDFAGELTKDQLLRLSAVIGIFKSLELYFSEPLAKSWFTRPNKGPLFGGSRPVDTAIDGGLPQILAVRTYLDALRGGA</sequence>
<name>A0A0B5E172_9RHOB</name>
<dbReference type="AlphaFoldDB" id="A0A0B5E172"/>
<dbReference type="InterPro" id="IPR046847">
    <property type="entry name" value="Xre-like_HTH"/>
</dbReference>
<dbReference type="GO" id="GO:0003677">
    <property type="term" value="F:DNA binding"/>
    <property type="evidence" value="ECO:0007669"/>
    <property type="project" value="InterPro"/>
</dbReference>
<dbReference type="KEGG" id="cid:P73_4693"/>
<evidence type="ECO:0000259" key="1">
    <source>
        <dbReference type="Pfam" id="PF09722"/>
    </source>
</evidence>
<evidence type="ECO:0000259" key="2">
    <source>
        <dbReference type="Pfam" id="PF20432"/>
    </source>
</evidence>
<dbReference type="HOGENOM" id="CLU_123925_0_1_5"/>
<evidence type="ECO:0000313" key="3">
    <source>
        <dbReference type="EMBL" id="AJE49408.1"/>
    </source>
</evidence>
<protein>
    <submittedName>
        <fullName evidence="3">Uncharacterized protein</fullName>
    </submittedName>
</protein>
<dbReference type="EMBL" id="CP004396">
    <property type="protein sequence ID" value="AJE49408.1"/>
    <property type="molecule type" value="Genomic_DNA"/>
</dbReference>
<dbReference type="Proteomes" id="UP000031521">
    <property type="component" value="Plasmid pP73C"/>
</dbReference>
<feature type="domain" description="Antitoxin Xre/MbcA/ParS-like toxin-binding" evidence="1">
    <location>
        <begin position="101"/>
        <end position="153"/>
    </location>
</feature>
<feature type="domain" description="Antitoxin Xre-like helix-turn-helix" evidence="2">
    <location>
        <begin position="38"/>
        <end position="95"/>
    </location>
</feature>
<evidence type="ECO:0000313" key="4">
    <source>
        <dbReference type="Proteomes" id="UP000031521"/>
    </source>
</evidence>
<reference evidence="3 4" key="1">
    <citation type="journal article" date="2014" name="Int. J. Syst. Evol. Microbiol.">
        <title>Celeribacter indicus sp. nov., a polycyclic aromatic hydrocarbon-degrading bacterium from deep-sea sediment and reclassification of Huaishuia halophila as Celeribacter halophilus comb. nov.</title>
        <authorList>
            <person name="Lai Q."/>
            <person name="Cao J."/>
            <person name="Yuan J."/>
            <person name="Li F."/>
            <person name="Shao Z."/>
        </authorList>
    </citation>
    <scope>NUCLEOTIDE SEQUENCE [LARGE SCALE GENOMIC DNA]</scope>
    <source>
        <strain evidence="3">P73</strain>
        <plasmid evidence="4">Plasmid pP73C</plasmid>
    </source>
</reference>
<accession>A0A0B5E172</accession>
<geneLocation type="plasmid" evidence="3 4">
    <name>pP73C</name>
</geneLocation>